<protein>
    <submittedName>
        <fullName evidence="1">Uncharacterized protein</fullName>
    </submittedName>
</protein>
<keyword evidence="2" id="KW-1185">Reference proteome</keyword>
<organism evidence="1 2">
    <name type="scientific">Trichinella britovi</name>
    <name type="common">Parasitic roundworm</name>
    <dbReference type="NCBI Taxonomy" id="45882"/>
    <lineage>
        <taxon>Eukaryota</taxon>
        <taxon>Metazoa</taxon>
        <taxon>Ecdysozoa</taxon>
        <taxon>Nematoda</taxon>
        <taxon>Enoplea</taxon>
        <taxon>Dorylaimia</taxon>
        <taxon>Trichinellida</taxon>
        <taxon>Trichinellidae</taxon>
        <taxon>Trichinella</taxon>
    </lineage>
</organism>
<evidence type="ECO:0000313" key="2">
    <source>
        <dbReference type="Proteomes" id="UP000054653"/>
    </source>
</evidence>
<dbReference type="EMBL" id="JYDI01000099">
    <property type="protein sequence ID" value="KRY52773.1"/>
    <property type="molecule type" value="Genomic_DNA"/>
</dbReference>
<dbReference type="Proteomes" id="UP000054653">
    <property type="component" value="Unassembled WGS sequence"/>
</dbReference>
<name>A0A0V1CTX5_TRIBR</name>
<dbReference type="AlphaFoldDB" id="A0A0V1CTX5"/>
<proteinExistence type="predicted"/>
<gene>
    <name evidence="1" type="ORF">T03_8265</name>
</gene>
<evidence type="ECO:0000313" key="1">
    <source>
        <dbReference type="EMBL" id="KRY52773.1"/>
    </source>
</evidence>
<reference evidence="1 2" key="1">
    <citation type="submission" date="2015-01" db="EMBL/GenBank/DDBJ databases">
        <title>Evolution of Trichinella species and genotypes.</title>
        <authorList>
            <person name="Korhonen P.K."/>
            <person name="Edoardo P."/>
            <person name="Giuseppe L.R."/>
            <person name="Gasser R.B."/>
        </authorList>
    </citation>
    <scope>NUCLEOTIDE SEQUENCE [LARGE SCALE GENOMIC DNA]</scope>
    <source>
        <strain evidence="1">ISS120</strain>
    </source>
</reference>
<accession>A0A0V1CTX5</accession>
<comment type="caution">
    <text evidence="1">The sequence shown here is derived from an EMBL/GenBank/DDBJ whole genome shotgun (WGS) entry which is preliminary data.</text>
</comment>
<sequence>MSSSSSSNKLIITILMSLQNKEIIYYINFKLQSEFFQSLDVKNCEKLTVKNRFCKTLEILLSNVIVKII</sequence>